<gene>
    <name evidence="10" type="primary">xylA_5</name>
    <name evidence="10" type="ORF">HALOF300_04092</name>
</gene>
<keyword evidence="4 7" id="KW-0479">Metal-binding</keyword>
<keyword evidence="5 7" id="KW-0413">Isomerase</keyword>
<evidence type="ECO:0000313" key="10">
    <source>
        <dbReference type="EMBL" id="VZO39404.1"/>
    </source>
</evidence>
<dbReference type="SUPFAM" id="SSF51658">
    <property type="entry name" value="Xylose isomerase-like"/>
    <property type="match status" value="1"/>
</dbReference>
<evidence type="ECO:0000256" key="5">
    <source>
        <dbReference type="ARBA" id="ARBA00023235"/>
    </source>
</evidence>
<dbReference type="EC" id="5.3.1.5" evidence="7"/>
<evidence type="ECO:0000313" key="11">
    <source>
        <dbReference type="Proteomes" id="UP000419743"/>
    </source>
</evidence>
<comment type="catalytic activity">
    <reaction evidence="7">
        <text>alpha-D-xylose = alpha-D-xylulofuranose</text>
        <dbReference type="Rhea" id="RHEA:22816"/>
        <dbReference type="ChEBI" id="CHEBI:28518"/>
        <dbReference type="ChEBI" id="CHEBI:188998"/>
        <dbReference type="EC" id="5.3.1.5"/>
    </reaction>
</comment>
<feature type="domain" description="Xylose isomerase-like TIM barrel" evidence="9">
    <location>
        <begin position="63"/>
        <end position="307"/>
    </location>
</feature>
<keyword evidence="7" id="KW-0859">Xylose metabolism</keyword>
<protein>
    <recommendedName>
        <fullName evidence="2 7">Xylose isomerase</fullName>
        <ecNumber evidence="7">5.3.1.5</ecNumber>
    </recommendedName>
</protein>
<sequence>MTGASGTAYASCIPKWIQKGIQTMKLRHSIMVGILDRYSDRFTEFQPAVPLETRMKQAAGIPGAQGVELVYPADLGDREYARSLVDASGLAVSAVNLNIKSDPIWRNGSFTNPDAEVRAKAVEWLTNAMDLAADLGTEMVTVCPLMDGWDYSFQVDYADQWRWLIDSFKRATDHRDDVRVSIEYKAFESRTKIAVPDVGTTLHLCDRVGSANLGVTMDVGHALIAGETPAMSAAMAHDAGRLFYVHFNDNNRGWDWDIVPGAVNLWEMVETLFYLDRFGWDGWLAYDVFTKHGDPVEAFAATIRAMEALEKLVDKLGRDRLQDLIDNASPAEATAALVTALVD</sequence>
<dbReference type="EMBL" id="CACRYJ010000059">
    <property type="protein sequence ID" value="VZO39404.1"/>
    <property type="molecule type" value="Genomic_DNA"/>
</dbReference>
<keyword evidence="6 7" id="KW-0119">Carbohydrate metabolism</keyword>
<dbReference type="Pfam" id="PF01261">
    <property type="entry name" value="AP_endonuc_2"/>
    <property type="match status" value="1"/>
</dbReference>
<dbReference type="PROSITE" id="PS51415">
    <property type="entry name" value="XYLOSE_ISOMERASE"/>
    <property type="match status" value="1"/>
</dbReference>
<dbReference type="InterPro" id="IPR050312">
    <property type="entry name" value="IolE/XylAMocC-like"/>
</dbReference>
<comment type="similarity">
    <text evidence="7">Belongs to the xylose isomerase family.</text>
</comment>
<dbReference type="GO" id="GO:0009045">
    <property type="term" value="F:xylose isomerase activity"/>
    <property type="evidence" value="ECO:0007669"/>
    <property type="project" value="UniProtKB-EC"/>
</dbReference>
<reference evidence="10 11" key="1">
    <citation type="submission" date="2019-11" db="EMBL/GenBank/DDBJ databases">
        <authorList>
            <person name="Criscuolo A."/>
        </authorList>
    </citation>
    <scope>NUCLEOTIDE SEQUENCE [LARGE SCALE GENOMIC DNA]</scope>
    <source>
        <strain evidence="10">CIP111667</strain>
    </source>
</reference>
<evidence type="ECO:0000256" key="1">
    <source>
        <dbReference type="ARBA" id="ARBA00004496"/>
    </source>
</evidence>
<dbReference type="InterPro" id="IPR001998">
    <property type="entry name" value="Xylose_isomerase"/>
</dbReference>
<evidence type="ECO:0000256" key="3">
    <source>
        <dbReference type="ARBA" id="ARBA00022490"/>
    </source>
</evidence>
<evidence type="ECO:0000256" key="8">
    <source>
        <dbReference type="RuleBase" id="RU000610"/>
    </source>
</evidence>
<accession>A0A7M4DPL0</accession>
<dbReference type="PRINTS" id="PR00688">
    <property type="entry name" value="XYLOSISMRASE"/>
</dbReference>
<evidence type="ECO:0000256" key="6">
    <source>
        <dbReference type="ARBA" id="ARBA00023277"/>
    </source>
</evidence>
<keyword evidence="11" id="KW-1185">Reference proteome</keyword>
<dbReference type="GO" id="GO:0042732">
    <property type="term" value="P:D-xylose metabolic process"/>
    <property type="evidence" value="ECO:0007669"/>
    <property type="project" value="UniProtKB-KW"/>
</dbReference>
<dbReference type="Gene3D" id="3.20.20.150">
    <property type="entry name" value="Divalent-metal-dependent TIM barrel enzymes"/>
    <property type="match status" value="1"/>
</dbReference>
<comment type="caution">
    <text evidence="10">The sequence shown here is derived from an EMBL/GenBank/DDBJ whole genome shotgun (WGS) entry which is preliminary data.</text>
</comment>
<comment type="subcellular location">
    <subcellularLocation>
        <location evidence="1 8">Cytoplasm</location>
    </subcellularLocation>
</comment>
<organism evidence="10 11">
    <name type="scientific">Occultella aeris</name>
    <dbReference type="NCBI Taxonomy" id="2761496"/>
    <lineage>
        <taxon>Bacteria</taxon>
        <taxon>Bacillati</taxon>
        <taxon>Actinomycetota</taxon>
        <taxon>Actinomycetes</taxon>
        <taxon>Micrococcales</taxon>
        <taxon>Ruaniaceae</taxon>
        <taxon>Occultella</taxon>
    </lineage>
</organism>
<dbReference type="GO" id="GO:0046872">
    <property type="term" value="F:metal ion binding"/>
    <property type="evidence" value="ECO:0007669"/>
    <property type="project" value="UniProtKB-KW"/>
</dbReference>
<evidence type="ECO:0000256" key="7">
    <source>
        <dbReference type="RuleBase" id="RU000609"/>
    </source>
</evidence>
<comment type="subunit">
    <text evidence="8">Homotetramer.</text>
</comment>
<dbReference type="InterPro" id="IPR036237">
    <property type="entry name" value="Xyl_isomerase-like_sf"/>
</dbReference>
<dbReference type="PANTHER" id="PTHR12110">
    <property type="entry name" value="HYDROXYPYRUVATE ISOMERASE"/>
    <property type="match status" value="1"/>
</dbReference>
<evidence type="ECO:0000256" key="4">
    <source>
        <dbReference type="ARBA" id="ARBA00022723"/>
    </source>
</evidence>
<proteinExistence type="inferred from homology"/>
<dbReference type="InterPro" id="IPR013022">
    <property type="entry name" value="Xyl_isomerase-like_TIM-brl"/>
</dbReference>
<dbReference type="GO" id="GO:0005737">
    <property type="term" value="C:cytoplasm"/>
    <property type="evidence" value="ECO:0007669"/>
    <property type="project" value="UniProtKB-SubCell"/>
</dbReference>
<evidence type="ECO:0000256" key="2">
    <source>
        <dbReference type="ARBA" id="ARBA00018232"/>
    </source>
</evidence>
<dbReference type="AlphaFoldDB" id="A0A7M4DPL0"/>
<name>A0A7M4DPL0_9MICO</name>
<keyword evidence="3" id="KW-0963">Cytoplasm</keyword>
<dbReference type="Proteomes" id="UP000419743">
    <property type="component" value="Unassembled WGS sequence"/>
</dbReference>
<evidence type="ECO:0000259" key="9">
    <source>
        <dbReference type="Pfam" id="PF01261"/>
    </source>
</evidence>